<dbReference type="EMBL" id="PKUS01000026">
    <property type="protein sequence ID" value="PLW67630.1"/>
    <property type="molecule type" value="Genomic_DNA"/>
</dbReference>
<dbReference type="AlphaFoldDB" id="A0A2N5WZG0"/>
<evidence type="ECO:0000313" key="2">
    <source>
        <dbReference type="Proteomes" id="UP000235005"/>
    </source>
</evidence>
<reference evidence="1 2" key="1">
    <citation type="submission" date="2018-01" db="EMBL/GenBank/DDBJ databases">
        <title>The draft genome sequence of Halioglobus lutimaris HF004.</title>
        <authorList>
            <person name="Du Z.-J."/>
            <person name="Shi M.-J."/>
        </authorList>
    </citation>
    <scope>NUCLEOTIDE SEQUENCE [LARGE SCALE GENOMIC DNA]</scope>
    <source>
        <strain evidence="1 2">HF004</strain>
    </source>
</reference>
<gene>
    <name evidence="1" type="ORF">C0039_16140</name>
</gene>
<evidence type="ECO:0000313" key="1">
    <source>
        <dbReference type="EMBL" id="PLW67630.1"/>
    </source>
</evidence>
<dbReference type="Proteomes" id="UP000235005">
    <property type="component" value="Unassembled WGS sequence"/>
</dbReference>
<sequence>MNFSSAEYKPPIAISYRPKAQDYLPVVVAAIRHHLGNWPIALLTEAQYLPPEAWLEHNEIQTITNWKHSPRANKVLRLWEHQYIFAEHFESWIWWHDDMLLLRAIRDPETEFSLPLIVHRQRKRPNEELNNWQNWLWETLAFFRCQNIYAPNPVLHTPRLIRRALLHRIPENWNRKRLLFEPTYLLWTWHQAGIKPKLAKNYRKGIFQGDIPSIESLQSEGYTMFNWGKKINHQAAQLEFGKLYATSFD</sequence>
<proteinExistence type="predicted"/>
<accession>A0A2N5WZG0</accession>
<dbReference type="RefSeq" id="WP_101518674.1">
    <property type="nucleotide sequence ID" value="NZ_PKUS01000026.1"/>
</dbReference>
<dbReference type="OrthoDB" id="5729009at2"/>
<keyword evidence="2" id="KW-1185">Reference proteome</keyword>
<name>A0A2N5WZG0_9GAMM</name>
<protein>
    <submittedName>
        <fullName evidence="1">Uncharacterized protein</fullName>
    </submittedName>
</protein>
<comment type="caution">
    <text evidence="1">The sequence shown here is derived from an EMBL/GenBank/DDBJ whole genome shotgun (WGS) entry which is preliminary data.</text>
</comment>
<organism evidence="1 2">
    <name type="scientific">Pseudohalioglobus lutimaris</name>
    <dbReference type="NCBI Taxonomy" id="1737061"/>
    <lineage>
        <taxon>Bacteria</taxon>
        <taxon>Pseudomonadati</taxon>
        <taxon>Pseudomonadota</taxon>
        <taxon>Gammaproteobacteria</taxon>
        <taxon>Cellvibrionales</taxon>
        <taxon>Halieaceae</taxon>
        <taxon>Pseudohalioglobus</taxon>
    </lineage>
</organism>